<name>A0A0M3IUQ2_ASCLU</name>
<dbReference type="Proteomes" id="UP000036681">
    <property type="component" value="Unplaced"/>
</dbReference>
<proteinExistence type="predicted"/>
<dbReference type="AlphaFoldDB" id="A0A0M3IUQ2"/>
<dbReference type="WBParaSite" id="ALUE_0002248001-mRNA-1">
    <property type="protein sequence ID" value="ALUE_0002248001-mRNA-1"/>
    <property type="gene ID" value="ALUE_0002248001"/>
</dbReference>
<evidence type="ECO:0000313" key="2">
    <source>
        <dbReference type="WBParaSite" id="ALUE_0002248001-mRNA-1"/>
    </source>
</evidence>
<evidence type="ECO:0000313" key="1">
    <source>
        <dbReference type="Proteomes" id="UP000036681"/>
    </source>
</evidence>
<keyword evidence="1" id="KW-1185">Reference proteome</keyword>
<protein>
    <submittedName>
        <fullName evidence="2">Secreted protein</fullName>
    </submittedName>
</protein>
<accession>A0A0M3IUQ2</accession>
<organism evidence="1 2">
    <name type="scientific">Ascaris lumbricoides</name>
    <name type="common">Giant roundworm</name>
    <dbReference type="NCBI Taxonomy" id="6252"/>
    <lineage>
        <taxon>Eukaryota</taxon>
        <taxon>Metazoa</taxon>
        <taxon>Ecdysozoa</taxon>
        <taxon>Nematoda</taxon>
        <taxon>Chromadorea</taxon>
        <taxon>Rhabditida</taxon>
        <taxon>Spirurina</taxon>
        <taxon>Ascaridomorpha</taxon>
        <taxon>Ascaridoidea</taxon>
        <taxon>Ascarididae</taxon>
        <taxon>Ascaris</taxon>
    </lineage>
</organism>
<reference evidence="2" key="1">
    <citation type="submission" date="2017-02" db="UniProtKB">
        <authorList>
            <consortium name="WormBaseParasite"/>
        </authorList>
    </citation>
    <scope>IDENTIFICATION</scope>
</reference>
<sequence>MLARIGSLRPLHSYVLTFISTSFEDICMSAVVFSFRYNGAHLFFLALQCLRMLSFSPVSIGERCCRKESDILCLNSNGNRSSNEREMHIAFWDHPLLSDFFHL</sequence>